<name>A0A9P9WM90_9PEZI</name>
<dbReference type="Pfam" id="PF22666">
    <property type="entry name" value="Glyco_hydro_2_N2"/>
    <property type="match status" value="1"/>
</dbReference>
<dbReference type="Pfam" id="PF17786">
    <property type="entry name" value="Mannosidase_ig"/>
    <property type="match status" value="1"/>
</dbReference>
<dbReference type="InterPro" id="IPR008979">
    <property type="entry name" value="Galactose-bd-like_sf"/>
</dbReference>
<keyword evidence="5" id="KW-0624">Polysaccharide degradation</keyword>
<gene>
    <name evidence="10" type="ORF">JX265_006286</name>
</gene>
<evidence type="ECO:0000259" key="8">
    <source>
        <dbReference type="Pfam" id="PF18368"/>
    </source>
</evidence>
<comment type="caution">
    <text evidence="10">The sequence shown here is derived from an EMBL/GenBank/DDBJ whole genome shotgun (WGS) entry which is preliminary data.</text>
</comment>
<dbReference type="InterPro" id="IPR054593">
    <property type="entry name" value="Beta-mannosidase-like_N2"/>
</dbReference>
<feature type="domain" description="Glycoside hydrolase family 2 immunoglobulin-like beta-sandwich" evidence="6">
    <location>
        <begin position="262"/>
        <end position="370"/>
    </location>
</feature>
<evidence type="ECO:0000256" key="4">
    <source>
        <dbReference type="ARBA" id="ARBA00023295"/>
    </source>
</evidence>
<dbReference type="InterPro" id="IPR041447">
    <property type="entry name" value="Mannosidase_ig"/>
</dbReference>
<dbReference type="InterPro" id="IPR041351">
    <property type="entry name" value="Ig_GlcNase"/>
</dbReference>
<dbReference type="GO" id="GO:0004553">
    <property type="term" value="F:hydrolase activity, hydrolyzing O-glycosyl compounds"/>
    <property type="evidence" value="ECO:0007669"/>
    <property type="project" value="InterPro"/>
</dbReference>
<evidence type="ECO:0000256" key="3">
    <source>
        <dbReference type="ARBA" id="ARBA00023277"/>
    </source>
</evidence>
<proteinExistence type="inferred from homology"/>
<evidence type="ECO:0000256" key="2">
    <source>
        <dbReference type="ARBA" id="ARBA00022801"/>
    </source>
</evidence>
<dbReference type="EMBL" id="JAFIMR010000014">
    <property type="protein sequence ID" value="KAI1870116.1"/>
    <property type="molecule type" value="Genomic_DNA"/>
</dbReference>
<keyword evidence="11" id="KW-1185">Reference proteome</keyword>
<dbReference type="InterPro" id="IPR036156">
    <property type="entry name" value="Beta-gal/glucu_dom_sf"/>
</dbReference>
<sequence length="928" mass="103265">MGEKGWKCLITKSSTFQTVFPRASHYTPKTQRLRMGSAGKMAVRTMGTMLLWSMLSPLITASGVLNASPAVPDQELLISKWDIQSTAKASKDLATLSRPGSDVSSWHHVNASKCTLMGCLIAAGVYNESDLFFSDNLNRFDRAQFAVPWLYRNEFALNQTQGKHYFIQNHGITSKADIFFNGQQIATKAVQAGAYAGRSYDVTKYVAKDNALLIQVYPTDYNYDFALGFVDWNPYPPDNGTGVWRDVVIKQTGPVALGPLRVTTDFELPAGKGSASVTLKANVQNLEDHEVTVVGESIVSDESGSNPLSKKQTFKIGPSKSLDLNITTLIEKPAIWWPKAWGEQPLYTGKLSVSVDDSVSDIAENRFGIRKVTSKVNEHNDTIFSVNGNPFQVIGGGYSADMFLRWDSNKFATQVQYMLDLGHNTVRLEGKNEHPELYDTADRMGLMVLAGWECCDKWEAWTYNEDLAVKSEWTQSDYGIADESARHEIAMLQSHPSVLGYLVGSDYWPDDKATAMYVQGFKDLDWQNPIIASASKRSYPKLLGPSGMKMAGPYDWVPPNYWYDVSSTDDRLGAAFGFGSELGAGVGTPELSSLKKFLTKQDMDDLWKQPNKGLFHMSTSVSSFYNRKIYNDALWKRHGTPSSLDDYLLKAQILDYEATRAQFEGFSALWNANQPATGLIYWMLNNAWPSLHWNLFDYYLHPAGSYFGAKLGSRVEHVAYDYIQKAVYLINHSINRQGARTVQVEVVGLDGKVVTSTSVKVQTQPNVSKSIYKLPALIYPSDVVFLRLVLSDDKNATLSRNVYWLAKTVDTLDWENSDWFYTPVTKYADYKALDKLQAANVTATVSDSSEDGGSKVVLENHSTVPAFFVNLNLVDGAGEDVLPVFWSDNYVTLWPREKLELDVKSGGTGAKAIKLKGKNVVSSQVLLA</sequence>
<dbReference type="Pfam" id="PF18368">
    <property type="entry name" value="Ig_GlcNase"/>
    <property type="match status" value="1"/>
</dbReference>
<evidence type="ECO:0000259" key="9">
    <source>
        <dbReference type="Pfam" id="PF22666"/>
    </source>
</evidence>
<evidence type="ECO:0000259" key="6">
    <source>
        <dbReference type="Pfam" id="PF00703"/>
    </source>
</evidence>
<feature type="domain" description="Exo-beta-D-glucosaminidase Ig-fold" evidence="8">
    <location>
        <begin position="819"/>
        <end position="920"/>
    </location>
</feature>
<keyword evidence="3" id="KW-0119">Carbohydrate metabolism</keyword>
<dbReference type="SUPFAM" id="SSF49785">
    <property type="entry name" value="Galactose-binding domain-like"/>
    <property type="match status" value="1"/>
</dbReference>
<evidence type="ECO:0000313" key="11">
    <source>
        <dbReference type="Proteomes" id="UP000829685"/>
    </source>
</evidence>
<evidence type="ECO:0000259" key="7">
    <source>
        <dbReference type="Pfam" id="PF17786"/>
    </source>
</evidence>
<dbReference type="Pfam" id="PF00703">
    <property type="entry name" value="Glyco_hydro_2"/>
    <property type="match status" value="1"/>
</dbReference>
<dbReference type="Gene3D" id="2.60.120.260">
    <property type="entry name" value="Galactose-binding domain-like"/>
    <property type="match status" value="1"/>
</dbReference>
<keyword evidence="4" id="KW-0326">Glycosidase</keyword>
<dbReference type="InterPro" id="IPR006102">
    <property type="entry name" value="Ig-like_GH2"/>
</dbReference>
<dbReference type="Gene3D" id="2.60.40.10">
    <property type="entry name" value="Immunoglobulins"/>
    <property type="match status" value="3"/>
</dbReference>
<evidence type="ECO:0008006" key="12">
    <source>
        <dbReference type="Google" id="ProtNLM"/>
    </source>
</evidence>
<comment type="similarity">
    <text evidence="1">Belongs to the glycosyl hydrolase 2 family.</text>
</comment>
<dbReference type="PANTHER" id="PTHR43536:SF1">
    <property type="entry name" value="MANNOSYLGLYCOPROTEIN ENDO-BETA-MANNOSIDASE"/>
    <property type="match status" value="1"/>
</dbReference>
<dbReference type="InterPro" id="IPR013783">
    <property type="entry name" value="Ig-like_fold"/>
</dbReference>
<protein>
    <recommendedName>
        <fullName evidence="12">Exo-1,4-beta-D-glucosaminidase</fullName>
    </recommendedName>
</protein>
<keyword evidence="2" id="KW-0378">Hydrolase</keyword>
<dbReference type="PANTHER" id="PTHR43536">
    <property type="entry name" value="MANNOSYLGLYCOPROTEIN ENDO-BETA-MANNOSIDASE"/>
    <property type="match status" value="1"/>
</dbReference>
<dbReference type="InterPro" id="IPR043534">
    <property type="entry name" value="EBDG/EBM"/>
</dbReference>
<dbReference type="Gene3D" id="3.20.20.80">
    <property type="entry name" value="Glycosidases"/>
    <property type="match status" value="1"/>
</dbReference>
<organism evidence="10 11">
    <name type="scientific">Neoarthrinium moseri</name>
    <dbReference type="NCBI Taxonomy" id="1658444"/>
    <lineage>
        <taxon>Eukaryota</taxon>
        <taxon>Fungi</taxon>
        <taxon>Dikarya</taxon>
        <taxon>Ascomycota</taxon>
        <taxon>Pezizomycotina</taxon>
        <taxon>Sordariomycetes</taxon>
        <taxon>Xylariomycetidae</taxon>
        <taxon>Amphisphaeriales</taxon>
        <taxon>Apiosporaceae</taxon>
        <taxon>Neoarthrinium</taxon>
    </lineage>
</organism>
<dbReference type="SUPFAM" id="SSF51445">
    <property type="entry name" value="(Trans)glycosidases"/>
    <property type="match status" value="1"/>
</dbReference>
<dbReference type="AlphaFoldDB" id="A0A9P9WM90"/>
<feature type="domain" description="Mannosidase Ig/CBM-like" evidence="7">
    <location>
        <begin position="727"/>
        <end position="807"/>
    </location>
</feature>
<evidence type="ECO:0000313" key="10">
    <source>
        <dbReference type="EMBL" id="KAI1870116.1"/>
    </source>
</evidence>
<evidence type="ECO:0000256" key="5">
    <source>
        <dbReference type="ARBA" id="ARBA00023326"/>
    </source>
</evidence>
<evidence type="ECO:0000256" key="1">
    <source>
        <dbReference type="ARBA" id="ARBA00007401"/>
    </source>
</evidence>
<reference evidence="10" key="1">
    <citation type="submission" date="2021-03" db="EMBL/GenBank/DDBJ databases">
        <title>Revisited historic fungal species revealed as producer of novel bioactive compounds through whole genome sequencing and comparative genomics.</title>
        <authorList>
            <person name="Vignolle G.A."/>
            <person name="Hochenegger N."/>
            <person name="Mach R.L."/>
            <person name="Mach-Aigner A.R."/>
            <person name="Javad Rahimi M."/>
            <person name="Salim K.A."/>
            <person name="Chan C.M."/>
            <person name="Lim L.B.L."/>
            <person name="Cai F."/>
            <person name="Druzhinina I.S."/>
            <person name="U'Ren J.M."/>
            <person name="Derntl C."/>
        </authorList>
    </citation>
    <scope>NUCLEOTIDE SEQUENCE</scope>
    <source>
        <strain evidence="10">TUCIM 5799</strain>
    </source>
</reference>
<dbReference type="SUPFAM" id="SSF49303">
    <property type="entry name" value="beta-Galactosidase/glucuronidase domain"/>
    <property type="match status" value="3"/>
</dbReference>
<feature type="domain" description="Beta-mannosidase-like galactose-binding" evidence="9">
    <location>
        <begin position="100"/>
        <end position="218"/>
    </location>
</feature>
<dbReference type="InterPro" id="IPR017853">
    <property type="entry name" value="GH"/>
</dbReference>
<dbReference type="GO" id="GO:0000272">
    <property type="term" value="P:polysaccharide catabolic process"/>
    <property type="evidence" value="ECO:0007669"/>
    <property type="project" value="UniProtKB-KW"/>
</dbReference>
<dbReference type="Proteomes" id="UP000829685">
    <property type="component" value="Unassembled WGS sequence"/>
</dbReference>
<accession>A0A9P9WM90</accession>